<sequence>MHNTLIFFFAWFLGGFVNNITGFGAAMVAMPFIAALVPLEIAVPTSTLIVLTLNLQMGWNYRHYIKWKRLRYLFVGGVAGTVFGLQLMQTTDNNTLKLGMGIFMVAYAGYWLLAPKKVHTGLGPGWGVLAGFASTTLGALFGFNGPPLAMYVFKLGWSQEEAKGVLAACFIMTGVTILAGQVLAGIHNIQTLTYYAAGCPGALIGGAAGLFISRFLSQRAYGNILLLLIVTSGTYTMFSCF</sequence>
<comment type="similarity">
    <text evidence="2 8">Belongs to the 4-toluene sulfonate uptake permease (TSUP) (TC 2.A.102) family.</text>
</comment>
<organism evidence="9 10">
    <name type="scientific">Pseudodesulfovibrio nedwellii</name>
    <dbReference type="NCBI Taxonomy" id="2973072"/>
    <lineage>
        <taxon>Bacteria</taxon>
        <taxon>Pseudomonadati</taxon>
        <taxon>Thermodesulfobacteriota</taxon>
        <taxon>Desulfovibrionia</taxon>
        <taxon>Desulfovibrionales</taxon>
        <taxon>Desulfovibrionaceae</taxon>
    </lineage>
</organism>
<evidence type="ECO:0000313" key="9">
    <source>
        <dbReference type="EMBL" id="BDQ37209.1"/>
    </source>
</evidence>
<keyword evidence="5 8" id="KW-0812">Transmembrane</keyword>
<evidence type="ECO:0000313" key="10">
    <source>
        <dbReference type="Proteomes" id="UP001317742"/>
    </source>
</evidence>
<comment type="subcellular location">
    <subcellularLocation>
        <location evidence="1 8">Cell membrane</location>
        <topology evidence="1 8">Multi-pass membrane protein</topology>
    </subcellularLocation>
</comment>
<keyword evidence="10" id="KW-1185">Reference proteome</keyword>
<feature type="transmembrane region" description="Helical" evidence="8">
    <location>
        <begin position="95"/>
        <end position="113"/>
    </location>
</feature>
<accession>A0ABM8B0A3</accession>
<evidence type="ECO:0000256" key="4">
    <source>
        <dbReference type="ARBA" id="ARBA00022475"/>
    </source>
</evidence>
<dbReference type="RefSeq" id="WP_281763068.1">
    <property type="nucleotide sequence ID" value="NZ_AP026709.1"/>
</dbReference>
<evidence type="ECO:0000256" key="6">
    <source>
        <dbReference type="ARBA" id="ARBA00022989"/>
    </source>
</evidence>
<dbReference type="Pfam" id="PF01925">
    <property type="entry name" value="TauE"/>
    <property type="match status" value="1"/>
</dbReference>
<feature type="transmembrane region" description="Helical" evidence="8">
    <location>
        <begin position="220"/>
        <end position="238"/>
    </location>
</feature>
<dbReference type="InterPro" id="IPR052017">
    <property type="entry name" value="TSUP"/>
</dbReference>
<keyword evidence="7 8" id="KW-0472">Membrane</keyword>
<feature type="transmembrane region" description="Helical" evidence="8">
    <location>
        <begin position="165"/>
        <end position="186"/>
    </location>
</feature>
<evidence type="ECO:0000256" key="2">
    <source>
        <dbReference type="ARBA" id="ARBA00009142"/>
    </source>
</evidence>
<evidence type="ECO:0000256" key="7">
    <source>
        <dbReference type="ARBA" id="ARBA00023136"/>
    </source>
</evidence>
<evidence type="ECO:0000256" key="5">
    <source>
        <dbReference type="ARBA" id="ARBA00022692"/>
    </source>
</evidence>
<keyword evidence="6 8" id="KW-1133">Transmembrane helix</keyword>
<protein>
    <recommendedName>
        <fullName evidence="8">Probable membrane transporter protein</fullName>
    </recommendedName>
</protein>
<feature type="transmembrane region" description="Helical" evidence="8">
    <location>
        <begin position="29"/>
        <end position="51"/>
    </location>
</feature>
<dbReference type="EMBL" id="AP026709">
    <property type="protein sequence ID" value="BDQ37209.1"/>
    <property type="molecule type" value="Genomic_DNA"/>
</dbReference>
<feature type="transmembrane region" description="Helical" evidence="8">
    <location>
        <begin position="72"/>
        <end position="89"/>
    </location>
</feature>
<dbReference type="PANTHER" id="PTHR30269:SF37">
    <property type="entry name" value="MEMBRANE TRANSPORTER PROTEIN"/>
    <property type="match status" value="1"/>
</dbReference>
<keyword evidence="4 8" id="KW-1003">Cell membrane</keyword>
<dbReference type="Proteomes" id="UP001317742">
    <property type="component" value="Chromosome"/>
</dbReference>
<evidence type="ECO:0000256" key="1">
    <source>
        <dbReference type="ARBA" id="ARBA00004651"/>
    </source>
</evidence>
<dbReference type="PANTHER" id="PTHR30269">
    <property type="entry name" value="TRANSMEMBRANE PROTEIN YFCA"/>
    <property type="match status" value="1"/>
</dbReference>
<evidence type="ECO:0000256" key="3">
    <source>
        <dbReference type="ARBA" id="ARBA00022448"/>
    </source>
</evidence>
<reference evidence="9 10" key="1">
    <citation type="submission" date="2022-08" db="EMBL/GenBank/DDBJ databases">
        <title>Genome Sequence of the sulphate-reducing bacterium, Pseudodesulfovibrio sp. SYK.</title>
        <authorList>
            <person name="Kondo R."/>
            <person name="Kataoka T."/>
        </authorList>
    </citation>
    <scope>NUCLEOTIDE SEQUENCE [LARGE SCALE GENOMIC DNA]</scope>
    <source>
        <strain evidence="9 10">SYK</strain>
    </source>
</reference>
<gene>
    <name evidence="9" type="primary">tauE2</name>
    <name evidence="9" type="ORF">SYK_15690</name>
</gene>
<keyword evidence="3" id="KW-0813">Transport</keyword>
<feature type="transmembrane region" description="Helical" evidence="8">
    <location>
        <begin position="125"/>
        <end position="145"/>
    </location>
</feature>
<feature type="transmembrane region" description="Helical" evidence="8">
    <location>
        <begin position="193"/>
        <end position="214"/>
    </location>
</feature>
<proteinExistence type="inferred from homology"/>
<evidence type="ECO:0000256" key="8">
    <source>
        <dbReference type="RuleBase" id="RU363041"/>
    </source>
</evidence>
<name>A0ABM8B0A3_9BACT</name>
<dbReference type="InterPro" id="IPR002781">
    <property type="entry name" value="TM_pro_TauE-like"/>
</dbReference>